<dbReference type="PROSITE" id="PS50893">
    <property type="entry name" value="ABC_TRANSPORTER_2"/>
    <property type="match status" value="1"/>
</dbReference>
<sequence length="257" mass="27771">MAPLLEIKNLTCRRDEGSGSSIFHDLSLEVEEGEVLIITGRSGCGKTTLLKCVAELDVYQTGDILLRGKKATEYGIPTYRTLVQYVPQRPSLLPGTPLDFLRTIRSFRSRQARARSTRPSASDSHASEGDYGAVRGSESIDPLELAAEWGIEKTMWKREWGTLSGGEGQRIALAVAVGVGGAEVVLLDEPTSALDAATMKTVEKSLVSMLPPLKTQHSGRGGGVERKGTGPKALLWITHEAAQAERVGTRTVDLTRQ</sequence>
<keyword evidence="1" id="KW-0547">Nucleotide-binding</keyword>
<proteinExistence type="predicted"/>
<gene>
    <name evidence="5" type="ORF">EHS25_006877</name>
</gene>
<protein>
    <recommendedName>
        <fullName evidence="4">ABC transporter domain-containing protein</fullName>
    </recommendedName>
</protein>
<dbReference type="PANTHER" id="PTHR43119:SF1">
    <property type="entry name" value="ABC TRANSPORTER DOMAIN-CONTAINING PROTEIN"/>
    <property type="match status" value="1"/>
</dbReference>
<keyword evidence="6" id="KW-1185">Reference proteome</keyword>
<dbReference type="OrthoDB" id="6593433at2759"/>
<dbReference type="InterPro" id="IPR027417">
    <property type="entry name" value="P-loop_NTPase"/>
</dbReference>
<evidence type="ECO:0000259" key="4">
    <source>
        <dbReference type="PROSITE" id="PS50893"/>
    </source>
</evidence>
<dbReference type="Pfam" id="PF00005">
    <property type="entry name" value="ABC_tran"/>
    <property type="match status" value="1"/>
</dbReference>
<dbReference type="SMART" id="SM00382">
    <property type="entry name" value="AAA"/>
    <property type="match status" value="1"/>
</dbReference>
<dbReference type="AlphaFoldDB" id="A0A427XRR1"/>
<dbReference type="InterPro" id="IPR003439">
    <property type="entry name" value="ABC_transporter-like_ATP-bd"/>
</dbReference>
<accession>A0A427XRR1</accession>
<dbReference type="InterPro" id="IPR003593">
    <property type="entry name" value="AAA+_ATPase"/>
</dbReference>
<dbReference type="Proteomes" id="UP000279259">
    <property type="component" value="Unassembled WGS sequence"/>
</dbReference>
<evidence type="ECO:0000313" key="6">
    <source>
        <dbReference type="Proteomes" id="UP000279259"/>
    </source>
</evidence>
<feature type="domain" description="ABC transporter" evidence="4">
    <location>
        <begin position="5"/>
        <end position="246"/>
    </location>
</feature>
<dbReference type="Gene3D" id="3.40.50.300">
    <property type="entry name" value="P-loop containing nucleotide triphosphate hydrolases"/>
    <property type="match status" value="1"/>
</dbReference>
<dbReference type="GO" id="GO:0016887">
    <property type="term" value="F:ATP hydrolysis activity"/>
    <property type="evidence" value="ECO:0007669"/>
    <property type="project" value="InterPro"/>
</dbReference>
<dbReference type="EMBL" id="RSCD01000030">
    <property type="protein sequence ID" value="RSH81520.1"/>
    <property type="molecule type" value="Genomic_DNA"/>
</dbReference>
<dbReference type="PANTHER" id="PTHR43119">
    <property type="entry name" value="ABC TRANSPORT PROTEIN ATP-BINDING COMPONENT-RELATED"/>
    <property type="match status" value="1"/>
</dbReference>
<reference evidence="5 6" key="1">
    <citation type="submission" date="2018-11" db="EMBL/GenBank/DDBJ databases">
        <title>Genome sequence of Saitozyma podzolica DSM 27192.</title>
        <authorList>
            <person name="Aliyu H."/>
            <person name="Gorte O."/>
            <person name="Ochsenreither K."/>
        </authorList>
    </citation>
    <scope>NUCLEOTIDE SEQUENCE [LARGE SCALE GENOMIC DNA]</scope>
    <source>
        <strain evidence="5 6">DSM 27192</strain>
    </source>
</reference>
<evidence type="ECO:0000256" key="1">
    <source>
        <dbReference type="ARBA" id="ARBA00022741"/>
    </source>
</evidence>
<evidence type="ECO:0000256" key="3">
    <source>
        <dbReference type="SAM" id="MobiDB-lite"/>
    </source>
</evidence>
<feature type="region of interest" description="Disordered" evidence="3">
    <location>
        <begin position="110"/>
        <end position="134"/>
    </location>
</feature>
<dbReference type="GO" id="GO:0005524">
    <property type="term" value="F:ATP binding"/>
    <property type="evidence" value="ECO:0007669"/>
    <property type="project" value="UniProtKB-KW"/>
</dbReference>
<evidence type="ECO:0000256" key="2">
    <source>
        <dbReference type="ARBA" id="ARBA00022840"/>
    </source>
</evidence>
<dbReference type="STRING" id="1890683.A0A427XRR1"/>
<keyword evidence="2" id="KW-0067">ATP-binding</keyword>
<comment type="caution">
    <text evidence="5">The sequence shown here is derived from an EMBL/GenBank/DDBJ whole genome shotgun (WGS) entry which is preliminary data.</text>
</comment>
<evidence type="ECO:0000313" key="5">
    <source>
        <dbReference type="EMBL" id="RSH81520.1"/>
    </source>
</evidence>
<organism evidence="5 6">
    <name type="scientific">Saitozyma podzolica</name>
    <dbReference type="NCBI Taxonomy" id="1890683"/>
    <lineage>
        <taxon>Eukaryota</taxon>
        <taxon>Fungi</taxon>
        <taxon>Dikarya</taxon>
        <taxon>Basidiomycota</taxon>
        <taxon>Agaricomycotina</taxon>
        <taxon>Tremellomycetes</taxon>
        <taxon>Tremellales</taxon>
        <taxon>Trimorphomycetaceae</taxon>
        <taxon>Saitozyma</taxon>
    </lineage>
</organism>
<dbReference type="SUPFAM" id="SSF52540">
    <property type="entry name" value="P-loop containing nucleoside triphosphate hydrolases"/>
    <property type="match status" value="1"/>
</dbReference>
<name>A0A427XRR1_9TREE</name>